<dbReference type="Pfam" id="PF00563">
    <property type="entry name" value="EAL"/>
    <property type="match status" value="1"/>
</dbReference>
<dbReference type="EMBL" id="JADFUA010000003">
    <property type="protein sequence ID" value="MBE9609065.1"/>
    <property type="molecule type" value="Genomic_DNA"/>
</dbReference>
<dbReference type="Gene3D" id="3.30.70.270">
    <property type="match status" value="1"/>
</dbReference>
<accession>A0A8J7FZ91</accession>
<dbReference type="InterPro" id="IPR050706">
    <property type="entry name" value="Cyclic-di-GMP_PDE-like"/>
</dbReference>
<dbReference type="CDD" id="cd01948">
    <property type="entry name" value="EAL"/>
    <property type="match status" value="1"/>
</dbReference>
<dbReference type="GO" id="GO:0071111">
    <property type="term" value="F:cyclic-guanylate-specific phosphodiesterase activity"/>
    <property type="evidence" value="ECO:0007669"/>
    <property type="project" value="InterPro"/>
</dbReference>
<reference evidence="2 3" key="1">
    <citation type="submission" date="2020-10" db="EMBL/GenBank/DDBJ databases">
        <title>The genome sequence of Chitinilyticum litopenaei 4Y14.</title>
        <authorList>
            <person name="Liu Y."/>
        </authorList>
    </citation>
    <scope>NUCLEOTIDE SEQUENCE [LARGE SCALE GENOMIC DNA]</scope>
    <source>
        <strain evidence="2 3">4Y14</strain>
    </source>
</reference>
<dbReference type="InterPro" id="IPR029787">
    <property type="entry name" value="Nucleotide_cyclase"/>
</dbReference>
<protein>
    <submittedName>
        <fullName evidence="2">EAL domain-containing protein</fullName>
    </submittedName>
</protein>
<dbReference type="SMART" id="SM00267">
    <property type="entry name" value="GGDEF"/>
    <property type="match status" value="1"/>
</dbReference>
<dbReference type="InterPro" id="IPR035919">
    <property type="entry name" value="EAL_sf"/>
</dbReference>
<proteinExistence type="predicted"/>
<comment type="caution">
    <text evidence="2">The sequence shown here is derived from an EMBL/GenBank/DDBJ whole genome shotgun (WGS) entry which is preliminary data.</text>
</comment>
<dbReference type="InterPro" id="IPR000160">
    <property type="entry name" value="GGDEF_dom"/>
</dbReference>
<dbReference type="SMART" id="SM00052">
    <property type="entry name" value="EAL"/>
    <property type="match status" value="1"/>
</dbReference>
<feature type="domain" description="EAL" evidence="1">
    <location>
        <begin position="290"/>
        <end position="543"/>
    </location>
</feature>
<dbReference type="AlphaFoldDB" id="A0A8J7FZ91"/>
<evidence type="ECO:0000313" key="3">
    <source>
        <dbReference type="Proteomes" id="UP000604481"/>
    </source>
</evidence>
<dbReference type="PANTHER" id="PTHR33121:SF70">
    <property type="entry name" value="SIGNALING PROTEIN YKOW"/>
    <property type="match status" value="1"/>
</dbReference>
<keyword evidence="3" id="KW-1185">Reference proteome</keyword>
<dbReference type="SUPFAM" id="SSF141868">
    <property type="entry name" value="EAL domain-like"/>
    <property type="match status" value="1"/>
</dbReference>
<dbReference type="SUPFAM" id="SSF55073">
    <property type="entry name" value="Nucleotide cyclase"/>
    <property type="match status" value="1"/>
</dbReference>
<dbReference type="InterPro" id="IPR001633">
    <property type="entry name" value="EAL_dom"/>
</dbReference>
<sequence>MAKPKTGSSTLPLGQLSDFLQRQPFDDRELAEAIARILEDGGVFDSHDHAIYLDFFRRLHAGNHDPELWPRLSTGSLLLGAPIFVAWHDLLSGHCGSNWQQQIDHLAWQALAVQLGYATPRQKAVRQSHTLDPGTGLPNTNALGQLLTQARERTEPGKLTALLHIDFGSAMRSCSNHTLLVAAERLRAMQRHYDSLLLIDRHTLGLLLPNLSGSGHAMLAAHRAMALLAEGLELGGLTVRLHPQIGIALSPEHGSEPSTLLSAAAQAAHEFTQNGIGLYDPGRDWLGLLIRDLEHPLREALLNNRFQIVFQPQLTADGRQLHGMEALLRWHDETLGQVAPNQLLRVAEHLGLMSSVTQWIINAAMRRYRELLDQDLPGTLSINLTPSNLRDPELPAFISNACAIWRIPGDRLVFEITESAVIDDLDSALRVLEQIKSLGCRLAMDDFGTGFSSLTYLKRLPIDEVKIDMSFIQEMRHSRRDADIVQSVIELAQRLGLLVIAEGVEDEATCQLLQGMHCNVIQGYIYSRPLAPEQLPGFWQTLAAGDVSA</sequence>
<name>A0A8J7FZ91_9NEIS</name>
<gene>
    <name evidence="2" type="ORF">INR99_06875</name>
</gene>
<dbReference type="Pfam" id="PF00990">
    <property type="entry name" value="GGDEF"/>
    <property type="match status" value="1"/>
</dbReference>
<dbReference type="Proteomes" id="UP000604481">
    <property type="component" value="Unassembled WGS sequence"/>
</dbReference>
<dbReference type="InterPro" id="IPR043128">
    <property type="entry name" value="Rev_trsase/Diguanyl_cyclase"/>
</dbReference>
<dbReference type="Gene3D" id="3.20.20.450">
    <property type="entry name" value="EAL domain"/>
    <property type="match status" value="1"/>
</dbReference>
<dbReference type="PROSITE" id="PS50883">
    <property type="entry name" value="EAL"/>
    <property type="match status" value="1"/>
</dbReference>
<evidence type="ECO:0000313" key="2">
    <source>
        <dbReference type="EMBL" id="MBE9609065.1"/>
    </source>
</evidence>
<evidence type="ECO:0000259" key="1">
    <source>
        <dbReference type="PROSITE" id="PS50883"/>
    </source>
</evidence>
<dbReference type="PANTHER" id="PTHR33121">
    <property type="entry name" value="CYCLIC DI-GMP PHOSPHODIESTERASE PDEF"/>
    <property type="match status" value="1"/>
</dbReference>
<dbReference type="RefSeq" id="WP_194115588.1">
    <property type="nucleotide sequence ID" value="NZ_JADFUA010000003.1"/>
</dbReference>
<organism evidence="2 3">
    <name type="scientific">Chitinilyticum piscinae</name>
    <dbReference type="NCBI Taxonomy" id="2866724"/>
    <lineage>
        <taxon>Bacteria</taxon>
        <taxon>Pseudomonadati</taxon>
        <taxon>Pseudomonadota</taxon>
        <taxon>Betaproteobacteria</taxon>
        <taxon>Neisseriales</taxon>
        <taxon>Chitinibacteraceae</taxon>
        <taxon>Chitinilyticum</taxon>
    </lineage>
</organism>